<dbReference type="FunFam" id="1.10.4160.10:FF:000001">
    <property type="entry name" value="Uracil permease, putative"/>
    <property type="match status" value="1"/>
</dbReference>
<dbReference type="OrthoDB" id="2018619at2759"/>
<keyword evidence="8" id="KW-1185">Reference proteome</keyword>
<sequence length="539" mass="59608">MGIFRRTFQALQVPTDPGLTTAELMLTNDDLKPVERDRRQWKWLNFVAFWIADSFNVNTWMISSAMIVDGLSWWQSWLCVWFGYGIAAVFVVAMGRIATIYHVPFAVANRASFGIWGSFWPILNRAAMAVIWYGVQTYLGGQCVTLMIEAIWPSYKNIPNNIPESSGVTTMEFTSFFLFWLGSLPALWFPIYKIRHLFTVKAYFSPACGIALFAWAIVRAHGMGPIIHQPNTAHGSQLAWAVVKSIMNCIANFAALIINNPDFSRYSRNPKDAVWSQLITIPVGFAVTSFIGIVVTSSSTVIFGKSVWNPLILMEMFLEDASSAERFGIFVIAAGFALAQLGTNIAANSVSAGTNLSALLPRFCTIRRGGYVCAAIGLAMCPWTLVASSNKFTVYLSSYSVFLSSIAGVMVSDYYLVRKGYYDLPLLYSVQKDGPYYGHMGVSWRGYTAYICGIMINVVGFAGAVGANVPIGAEYIYNINYFSGFIVSGAIYWALARAFPVPAMSDEWNEIPYEGGSMHVAEGKEIAEADHVEEAELQV</sequence>
<feature type="transmembrane region" description="Helical" evidence="6">
    <location>
        <begin position="368"/>
        <end position="386"/>
    </location>
</feature>
<feature type="transmembrane region" description="Helical" evidence="6">
    <location>
        <begin position="46"/>
        <end position="68"/>
    </location>
</feature>
<dbReference type="PANTHER" id="PTHR30618">
    <property type="entry name" value="NCS1 FAMILY PURINE/PYRIMIDINE TRANSPORTER"/>
    <property type="match status" value="1"/>
</dbReference>
<dbReference type="InterPro" id="IPR012681">
    <property type="entry name" value="NCS1"/>
</dbReference>
<feature type="transmembrane region" description="Helical" evidence="6">
    <location>
        <begin position="392"/>
        <end position="417"/>
    </location>
</feature>
<evidence type="ECO:0000256" key="1">
    <source>
        <dbReference type="ARBA" id="ARBA00004141"/>
    </source>
</evidence>
<evidence type="ECO:0000256" key="3">
    <source>
        <dbReference type="ARBA" id="ARBA00022692"/>
    </source>
</evidence>
<dbReference type="GO" id="GO:0005886">
    <property type="term" value="C:plasma membrane"/>
    <property type="evidence" value="ECO:0007669"/>
    <property type="project" value="TreeGrafter"/>
</dbReference>
<dbReference type="AlphaFoldDB" id="A0A1L9Q2B2"/>
<dbReference type="PANTHER" id="PTHR30618:SF2">
    <property type="entry name" value="ALLANTOIN PERMEASE-RELATED"/>
    <property type="match status" value="1"/>
</dbReference>
<dbReference type="GeneID" id="63734023"/>
<evidence type="ECO:0000256" key="2">
    <source>
        <dbReference type="ARBA" id="ARBA00008974"/>
    </source>
</evidence>
<proteinExistence type="inferred from homology"/>
<feature type="transmembrane region" description="Helical" evidence="6">
    <location>
        <begin position="475"/>
        <end position="495"/>
    </location>
</feature>
<evidence type="ECO:0000313" key="7">
    <source>
        <dbReference type="EMBL" id="OJJ07878.1"/>
    </source>
</evidence>
<evidence type="ECO:0000256" key="4">
    <source>
        <dbReference type="ARBA" id="ARBA00022989"/>
    </source>
</evidence>
<dbReference type="VEuPathDB" id="FungiDB:ASPVEDRAFT_89110"/>
<feature type="transmembrane region" description="Helical" evidence="6">
    <location>
        <begin position="173"/>
        <end position="191"/>
    </location>
</feature>
<keyword evidence="4 6" id="KW-1133">Transmembrane helix</keyword>
<evidence type="ECO:0000256" key="6">
    <source>
        <dbReference type="SAM" id="Phobius"/>
    </source>
</evidence>
<evidence type="ECO:0008006" key="9">
    <source>
        <dbReference type="Google" id="ProtNLM"/>
    </source>
</evidence>
<evidence type="ECO:0000313" key="8">
    <source>
        <dbReference type="Proteomes" id="UP000184073"/>
    </source>
</evidence>
<name>A0A1L9Q2B2_ASPVE</name>
<dbReference type="Gene3D" id="1.10.4160.10">
    <property type="entry name" value="Hydantoin permease"/>
    <property type="match status" value="1"/>
</dbReference>
<feature type="transmembrane region" description="Helical" evidence="6">
    <location>
        <begin position="279"/>
        <end position="307"/>
    </location>
</feature>
<dbReference type="GO" id="GO:0015205">
    <property type="term" value="F:nucleobase transmembrane transporter activity"/>
    <property type="evidence" value="ECO:0007669"/>
    <property type="project" value="TreeGrafter"/>
</dbReference>
<dbReference type="CDD" id="cd11482">
    <property type="entry name" value="SLC-NCS1sbd_NRT1-like"/>
    <property type="match status" value="1"/>
</dbReference>
<reference evidence="8" key="1">
    <citation type="journal article" date="2017" name="Genome Biol.">
        <title>Comparative genomics reveals high biological diversity and specific adaptations in the industrially and medically important fungal genus Aspergillus.</title>
        <authorList>
            <person name="de Vries R.P."/>
            <person name="Riley R."/>
            <person name="Wiebenga A."/>
            <person name="Aguilar-Osorio G."/>
            <person name="Amillis S."/>
            <person name="Uchima C.A."/>
            <person name="Anderluh G."/>
            <person name="Asadollahi M."/>
            <person name="Askin M."/>
            <person name="Barry K."/>
            <person name="Battaglia E."/>
            <person name="Bayram O."/>
            <person name="Benocci T."/>
            <person name="Braus-Stromeyer S.A."/>
            <person name="Caldana C."/>
            <person name="Canovas D."/>
            <person name="Cerqueira G.C."/>
            <person name="Chen F."/>
            <person name="Chen W."/>
            <person name="Choi C."/>
            <person name="Clum A."/>
            <person name="Dos Santos R.A."/>
            <person name="Damasio A.R."/>
            <person name="Diallinas G."/>
            <person name="Emri T."/>
            <person name="Fekete E."/>
            <person name="Flipphi M."/>
            <person name="Freyberg S."/>
            <person name="Gallo A."/>
            <person name="Gournas C."/>
            <person name="Habgood R."/>
            <person name="Hainaut M."/>
            <person name="Harispe M.L."/>
            <person name="Henrissat B."/>
            <person name="Hilden K.S."/>
            <person name="Hope R."/>
            <person name="Hossain A."/>
            <person name="Karabika E."/>
            <person name="Karaffa L."/>
            <person name="Karanyi Z."/>
            <person name="Krasevec N."/>
            <person name="Kuo A."/>
            <person name="Kusch H."/>
            <person name="LaButti K."/>
            <person name="Lagendijk E.L."/>
            <person name="Lapidus A."/>
            <person name="Levasseur A."/>
            <person name="Lindquist E."/>
            <person name="Lipzen A."/>
            <person name="Logrieco A.F."/>
            <person name="MacCabe A."/>
            <person name="Maekelae M.R."/>
            <person name="Malavazi I."/>
            <person name="Melin P."/>
            <person name="Meyer V."/>
            <person name="Mielnichuk N."/>
            <person name="Miskei M."/>
            <person name="Molnar A.P."/>
            <person name="Mule G."/>
            <person name="Ngan C.Y."/>
            <person name="Orejas M."/>
            <person name="Orosz E."/>
            <person name="Ouedraogo J.P."/>
            <person name="Overkamp K.M."/>
            <person name="Park H.-S."/>
            <person name="Perrone G."/>
            <person name="Piumi F."/>
            <person name="Punt P.J."/>
            <person name="Ram A.F."/>
            <person name="Ramon A."/>
            <person name="Rauscher S."/>
            <person name="Record E."/>
            <person name="Riano-Pachon D.M."/>
            <person name="Robert V."/>
            <person name="Roehrig J."/>
            <person name="Ruller R."/>
            <person name="Salamov A."/>
            <person name="Salih N.S."/>
            <person name="Samson R.A."/>
            <person name="Sandor E."/>
            <person name="Sanguinetti M."/>
            <person name="Schuetze T."/>
            <person name="Sepcic K."/>
            <person name="Shelest E."/>
            <person name="Sherlock G."/>
            <person name="Sophianopoulou V."/>
            <person name="Squina F.M."/>
            <person name="Sun H."/>
            <person name="Susca A."/>
            <person name="Todd R.B."/>
            <person name="Tsang A."/>
            <person name="Unkles S.E."/>
            <person name="van de Wiele N."/>
            <person name="van Rossen-Uffink D."/>
            <person name="Oliveira J.V."/>
            <person name="Vesth T.C."/>
            <person name="Visser J."/>
            <person name="Yu J.-H."/>
            <person name="Zhou M."/>
            <person name="Andersen M.R."/>
            <person name="Archer D.B."/>
            <person name="Baker S.E."/>
            <person name="Benoit I."/>
            <person name="Brakhage A.A."/>
            <person name="Braus G.H."/>
            <person name="Fischer R."/>
            <person name="Frisvad J.C."/>
            <person name="Goldman G.H."/>
            <person name="Houbraken J."/>
            <person name="Oakley B."/>
            <person name="Pocsi I."/>
            <person name="Scazzocchio C."/>
            <person name="Seiboth B."/>
            <person name="vanKuyk P.A."/>
            <person name="Wortman J."/>
            <person name="Dyer P.S."/>
            <person name="Grigoriev I.V."/>
        </authorList>
    </citation>
    <scope>NUCLEOTIDE SEQUENCE [LARGE SCALE GENOMIC DNA]</scope>
    <source>
        <strain evidence="8">CBS 583.65</strain>
    </source>
</reference>
<comment type="similarity">
    <text evidence="2">Belongs to the purine-cytosine permease (2.A.39) family.</text>
</comment>
<dbReference type="RefSeq" id="XP_040673640.1">
    <property type="nucleotide sequence ID" value="XM_040818512.1"/>
</dbReference>
<comment type="subcellular location">
    <subcellularLocation>
        <location evidence="1">Membrane</location>
        <topology evidence="1">Multi-pass membrane protein</topology>
    </subcellularLocation>
</comment>
<accession>A0A1L9Q2B2</accession>
<protein>
    <recommendedName>
        <fullName evidence="9">Uracil permease</fullName>
    </recommendedName>
</protein>
<dbReference type="Proteomes" id="UP000184073">
    <property type="component" value="Unassembled WGS sequence"/>
</dbReference>
<keyword evidence="3 6" id="KW-0812">Transmembrane</keyword>
<feature type="transmembrane region" description="Helical" evidence="6">
    <location>
        <begin position="198"/>
        <end position="218"/>
    </location>
</feature>
<dbReference type="InterPro" id="IPR045225">
    <property type="entry name" value="Uracil/uridine/allantoin_perm"/>
</dbReference>
<keyword evidence="5 6" id="KW-0472">Membrane</keyword>
<dbReference type="Pfam" id="PF02133">
    <property type="entry name" value="Transp_cyt_pur"/>
    <property type="match status" value="1"/>
</dbReference>
<dbReference type="InterPro" id="IPR001248">
    <property type="entry name" value="Pur-cyt_permease"/>
</dbReference>
<feature type="transmembrane region" description="Helical" evidence="6">
    <location>
        <begin position="447"/>
        <end position="469"/>
    </location>
</feature>
<gene>
    <name evidence="7" type="ORF">ASPVEDRAFT_89110</name>
</gene>
<dbReference type="EMBL" id="KV878138">
    <property type="protein sequence ID" value="OJJ07878.1"/>
    <property type="molecule type" value="Genomic_DNA"/>
</dbReference>
<evidence type="ECO:0000256" key="5">
    <source>
        <dbReference type="ARBA" id="ARBA00023136"/>
    </source>
</evidence>
<dbReference type="NCBIfam" id="TIGR00800">
    <property type="entry name" value="ncs1"/>
    <property type="match status" value="1"/>
</dbReference>
<feature type="transmembrane region" description="Helical" evidence="6">
    <location>
        <begin position="80"/>
        <end position="101"/>
    </location>
</feature>
<organism evidence="7 8">
    <name type="scientific">Aspergillus versicolor CBS 583.65</name>
    <dbReference type="NCBI Taxonomy" id="1036611"/>
    <lineage>
        <taxon>Eukaryota</taxon>
        <taxon>Fungi</taxon>
        <taxon>Dikarya</taxon>
        <taxon>Ascomycota</taxon>
        <taxon>Pezizomycotina</taxon>
        <taxon>Eurotiomycetes</taxon>
        <taxon>Eurotiomycetidae</taxon>
        <taxon>Eurotiales</taxon>
        <taxon>Aspergillaceae</taxon>
        <taxon>Aspergillus</taxon>
        <taxon>Aspergillus subgen. Nidulantes</taxon>
    </lineage>
</organism>
<feature type="transmembrane region" description="Helical" evidence="6">
    <location>
        <begin position="238"/>
        <end position="258"/>
    </location>
</feature>